<gene>
    <name evidence="2" type="ORF">ACFFIP_02080</name>
</gene>
<dbReference type="EMBL" id="JBHLWI010000004">
    <property type="protein sequence ID" value="MFC0261453.1"/>
    <property type="molecule type" value="Genomic_DNA"/>
</dbReference>
<proteinExistence type="predicted"/>
<name>A0ABV6FNL5_9BACT</name>
<reference evidence="2 3" key="1">
    <citation type="submission" date="2024-09" db="EMBL/GenBank/DDBJ databases">
        <authorList>
            <person name="Sun Q."/>
            <person name="Mori K."/>
        </authorList>
    </citation>
    <scope>NUCLEOTIDE SEQUENCE [LARGE SCALE GENOMIC DNA]</scope>
    <source>
        <strain evidence="2 3">CCM 7650</strain>
    </source>
</reference>
<sequence length="157" mass="17396">MKKSILLLFAFLAFGFAYAQEQGDVRIQVGPDYKLNINDIGAHAGVEYVFVDNLSIAPSFTYWFPDFGRSSNLNMDLRYYLTKGVSQVYVMGGYSNIWLNTQPGLPGQTLSRSGGNFGLGAFLDIAESFGINTEFKIQSQNTRQPVLRLGLVFKVGS</sequence>
<keyword evidence="3" id="KW-1185">Reference proteome</keyword>
<accession>A0ABV6FNL5</accession>
<protein>
    <recommendedName>
        <fullName evidence="4">Outer membrane protein beta-barrel domain-containing protein</fullName>
    </recommendedName>
</protein>
<feature type="signal peptide" evidence="1">
    <location>
        <begin position="1"/>
        <end position="19"/>
    </location>
</feature>
<evidence type="ECO:0000256" key="1">
    <source>
        <dbReference type="SAM" id="SignalP"/>
    </source>
</evidence>
<evidence type="ECO:0000313" key="2">
    <source>
        <dbReference type="EMBL" id="MFC0261453.1"/>
    </source>
</evidence>
<evidence type="ECO:0008006" key="4">
    <source>
        <dbReference type="Google" id="ProtNLM"/>
    </source>
</evidence>
<feature type="chain" id="PRO_5047499033" description="Outer membrane protein beta-barrel domain-containing protein" evidence="1">
    <location>
        <begin position="20"/>
        <end position="157"/>
    </location>
</feature>
<organism evidence="2 3">
    <name type="scientific">Fontibacter flavus</name>
    <dbReference type="NCBI Taxonomy" id="654838"/>
    <lineage>
        <taxon>Bacteria</taxon>
        <taxon>Pseudomonadati</taxon>
        <taxon>Bacteroidota</taxon>
        <taxon>Cytophagia</taxon>
        <taxon>Cytophagales</taxon>
        <taxon>Cyclobacteriaceae</taxon>
        <taxon>Fontibacter</taxon>
    </lineage>
</organism>
<dbReference type="RefSeq" id="WP_382385902.1">
    <property type="nucleotide sequence ID" value="NZ_JBHLWI010000004.1"/>
</dbReference>
<dbReference type="Proteomes" id="UP001589797">
    <property type="component" value="Unassembled WGS sequence"/>
</dbReference>
<comment type="caution">
    <text evidence="2">The sequence shown here is derived from an EMBL/GenBank/DDBJ whole genome shotgun (WGS) entry which is preliminary data.</text>
</comment>
<keyword evidence="1" id="KW-0732">Signal</keyword>
<evidence type="ECO:0000313" key="3">
    <source>
        <dbReference type="Proteomes" id="UP001589797"/>
    </source>
</evidence>